<keyword evidence="3" id="KW-1185">Reference proteome</keyword>
<dbReference type="Proteomes" id="UP000037397">
    <property type="component" value="Unassembled WGS sequence"/>
</dbReference>
<protein>
    <submittedName>
        <fullName evidence="2">Uncharacterized protein</fullName>
    </submittedName>
</protein>
<organism evidence="2 3">
    <name type="scientific">Luteipulveratus halotolerans</name>
    <dbReference type="NCBI Taxonomy" id="1631356"/>
    <lineage>
        <taxon>Bacteria</taxon>
        <taxon>Bacillati</taxon>
        <taxon>Actinomycetota</taxon>
        <taxon>Actinomycetes</taxon>
        <taxon>Micrococcales</taxon>
        <taxon>Dermacoccaceae</taxon>
        <taxon>Luteipulveratus</taxon>
    </lineage>
</organism>
<evidence type="ECO:0000313" key="3">
    <source>
        <dbReference type="Proteomes" id="UP000037397"/>
    </source>
</evidence>
<name>A0A0L6CDI3_9MICO</name>
<evidence type="ECO:0000256" key="1">
    <source>
        <dbReference type="SAM" id="MobiDB-lite"/>
    </source>
</evidence>
<accession>A0A0L6CDI3</accession>
<feature type="compositionally biased region" description="Polar residues" evidence="1">
    <location>
        <begin position="8"/>
        <end position="17"/>
    </location>
</feature>
<feature type="region of interest" description="Disordered" evidence="1">
    <location>
        <begin position="1"/>
        <end position="26"/>
    </location>
</feature>
<gene>
    <name evidence="2" type="ORF">VV01_21645</name>
</gene>
<dbReference type="AlphaFoldDB" id="A0A0L6CDI3"/>
<reference evidence="3" key="1">
    <citation type="submission" date="2015-03" db="EMBL/GenBank/DDBJ databases">
        <title>Luteipulveratus halotolerans sp. nov., a novel actinobacterium (Dermacoccaceae) from Sarawak, Malaysia.</title>
        <authorList>
            <person name="Juboi H."/>
            <person name="Basik A."/>
            <person name="Shamsul S.S."/>
            <person name="Arnold P."/>
            <person name="Schmitt E.K."/>
            <person name="Sanglier J.-J."/>
            <person name="Yeo T."/>
        </authorList>
    </citation>
    <scope>NUCLEOTIDE SEQUENCE [LARGE SCALE GENOMIC DNA]</scope>
    <source>
        <strain evidence="3">C296001</strain>
    </source>
</reference>
<dbReference type="OrthoDB" id="5198694at2"/>
<sequence>MGELTKLYGSSFTTVSGDPSAGEQPRRKWVPITSGASTKQQRSQEEQRIVDVTLRDVLARTYDLPPAAKAGWADLADALTLVPDRWEVVTDRIKSIAGPHDEQSGYFWSSMLTATAGAGLRRGPGGSSAPPSAAAIVGVAMRRGGTYHRVQTPRARSGNRLQAINELSFPSVIDLAAEEVHRALLVTGLPPAHARHVVMLVGATVSADLWHHPAAVRGTLIPS</sequence>
<evidence type="ECO:0000313" key="2">
    <source>
        <dbReference type="EMBL" id="KNX35877.1"/>
    </source>
</evidence>
<comment type="caution">
    <text evidence="2">The sequence shown here is derived from an EMBL/GenBank/DDBJ whole genome shotgun (WGS) entry which is preliminary data.</text>
</comment>
<dbReference type="RefSeq" id="WP_050672138.1">
    <property type="nucleotide sequence ID" value="NZ_LAIR01000003.1"/>
</dbReference>
<dbReference type="EMBL" id="LAIR01000003">
    <property type="protein sequence ID" value="KNX35877.1"/>
    <property type="molecule type" value="Genomic_DNA"/>
</dbReference>
<proteinExistence type="predicted"/>